<reference evidence="1" key="1">
    <citation type="submission" date="2014-09" db="EMBL/GenBank/DDBJ databases">
        <authorList>
            <person name="Magalhaes I.L.F."/>
            <person name="Oliveira U."/>
            <person name="Santos F.R."/>
            <person name="Vidigal T.H.D.A."/>
            <person name="Brescovit A.D."/>
            <person name="Santos A.J."/>
        </authorList>
    </citation>
    <scope>NUCLEOTIDE SEQUENCE</scope>
    <source>
        <tissue evidence="1">Shoot tissue taken approximately 20 cm above the soil surface</tissue>
    </source>
</reference>
<reference evidence="1" key="2">
    <citation type="journal article" date="2015" name="Data Brief">
        <title>Shoot transcriptome of the giant reed, Arundo donax.</title>
        <authorList>
            <person name="Barrero R.A."/>
            <person name="Guerrero F.D."/>
            <person name="Moolhuijzen P."/>
            <person name="Goolsby J.A."/>
            <person name="Tidwell J."/>
            <person name="Bellgard S.E."/>
            <person name="Bellgard M.I."/>
        </authorList>
    </citation>
    <scope>NUCLEOTIDE SEQUENCE</scope>
    <source>
        <tissue evidence="1">Shoot tissue taken approximately 20 cm above the soil surface</tissue>
    </source>
</reference>
<organism evidence="1">
    <name type="scientific">Arundo donax</name>
    <name type="common">Giant reed</name>
    <name type="synonym">Donax arundinaceus</name>
    <dbReference type="NCBI Taxonomy" id="35708"/>
    <lineage>
        <taxon>Eukaryota</taxon>
        <taxon>Viridiplantae</taxon>
        <taxon>Streptophyta</taxon>
        <taxon>Embryophyta</taxon>
        <taxon>Tracheophyta</taxon>
        <taxon>Spermatophyta</taxon>
        <taxon>Magnoliopsida</taxon>
        <taxon>Liliopsida</taxon>
        <taxon>Poales</taxon>
        <taxon>Poaceae</taxon>
        <taxon>PACMAD clade</taxon>
        <taxon>Arundinoideae</taxon>
        <taxon>Arundineae</taxon>
        <taxon>Arundo</taxon>
    </lineage>
</organism>
<accession>A0A0A9HA63</accession>
<protein>
    <submittedName>
        <fullName evidence="1">Uncharacterized protein</fullName>
    </submittedName>
</protein>
<dbReference type="AlphaFoldDB" id="A0A0A9HA63"/>
<proteinExistence type="predicted"/>
<dbReference type="EMBL" id="GBRH01164294">
    <property type="protein sequence ID" value="JAE33602.1"/>
    <property type="molecule type" value="Transcribed_RNA"/>
</dbReference>
<name>A0A0A9HA63_ARUDO</name>
<sequence length="51" mass="5698">MRHTCSSILHRAHAYVLNLDAKRQASMVTSCLFAACTFHGQDKAHYTTAEC</sequence>
<evidence type="ECO:0000313" key="1">
    <source>
        <dbReference type="EMBL" id="JAE33602.1"/>
    </source>
</evidence>